<feature type="domain" description="Transposase IS200-like" evidence="1">
    <location>
        <begin position="10"/>
        <end position="142"/>
    </location>
</feature>
<proteinExistence type="predicted"/>
<name>A0A8J7FST5_9GAMM</name>
<evidence type="ECO:0000313" key="3">
    <source>
        <dbReference type="Proteomes" id="UP000640333"/>
    </source>
</evidence>
<dbReference type="PANTHER" id="PTHR36966">
    <property type="entry name" value="REP-ASSOCIATED TYROSINE TRANSPOSASE"/>
    <property type="match status" value="1"/>
</dbReference>
<evidence type="ECO:0000313" key="2">
    <source>
        <dbReference type="EMBL" id="MBE9396585.1"/>
    </source>
</evidence>
<dbReference type="EMBL" id="JADEYS010000003">
    <property type="protein sequence ID" value="MBE9396585.1"/>
    <property type="molecule type" value="Genomic_DNA"/>
</dbReference>
<protein>
    <submittedName>
        <fullName evidence="2">Transposase</fullName>
    </submittedName>
</protein>
<dbReference type="PANTHER" id="PTHR36966:SF1">
    <property type="entry name" value="REP-ASSOCIATED TYROSINE TRANSPOSASE"/>
    <property type="match status" value="1"/>
</dbReference>
<dbReference type="InterPro" id="IPR036515">
    <property type="entry name" value="Transposase_17_sf"/>
</dbReference>
<organism evidence="2 3">
    <name type="scientific">Pontibacterium sinense</name>
    <dbReference type="NCBI Taxonomy" id="2781979"/>
    <lineage>
        <taxon>Bacteria</taxon>
        <taxon>Pseudomonadati</taxon>
        <taxon>Pseudomonadota</taxon>
        <taxon>Gammaproteobacteria</taxon>
        <taxon>Oceanospirillales</taxon>
        <taxon>Oceanospirillaceae</taxon>
        <taxon>Pontibacterium</taxon>
    </lineage>
</organism>
<dbReference type="Proteomes" id="UP000640333">
    <property type="component" value="Unassembled WGS sequence"/>
</dbReference>
<comment type="caution">
    <text evidence="2">The sequence shown here is derived from an EMBL/GenBank/DDBJ whole genome shotgun (WGS) entry which is preliminary data.</text>
</comment>
<dbReference type="SUPFAM" id="SSF143422">
    <property type="entry name" value="Transposase IS200-like"/>
    <property type="match status" value="1"/>
</dbReference>
<reference evidence="2" key="1">
    <citation type="submission" date="2020-10" db="EMBL/GenBank/DDBJ databases">
        <title>Bacterium isolated from coastal waters sediment.</title>
        <authorList>
            <person name="Chen R.-J."/>
            <person name="Lu D.-C."/>
            <person name="Zhu K.-L."/>
            <person name="Du Z.-J."/>
        </authorList>
    </citation>
    <scope>NUCLEOTIDE SEQUENCE</scope>
    <source>
        <strain evidence="2">N1Y112</strain>
    </source>
</reference>
<dbReference type="RefSeq" id="WP_193952129.1">
    <property type="nucleotide sequence ID" value="NZ_JADEYS010000003.1"/>
</dbReference>
<dbReference type="SMART" id="SM01321">
    <property type="entry name" value="Y1_Tnp"/>
    <property type="match status" value="1"/>
</dbReference>
<gene>
    <name evidence="2" type="ORF">IOQ59_04840</name>
</gene>
<keyword evidence="3" id="KW-1185">Reference proteome</keyword>
<dbReference type="AlphaFoldDB" id="A0A8J7FST5"/>
<dbReference type="GO" id="GO:0004803">
    <property type="term" value="F:transposase activity"/>
    <property type="evidence" value="ECO:0007669"/>
    <property type="project" value="InterPro"/>
</dbReference>
<dbReference type="GO" id="GO:0006313">
    <property type="term" value="P:DNA transposition"/>
    <property type="evidence" value="ECO:0007669"/>
    <property type="project" value="InterPro"/>
</dbReference>
<sequence>MGRSRYRFIYPDHPHFMTLTVLHWIPVFTRPETVQILLDSLRFLEKEGLKVHAWVVLENHMHLVVQSPDIERHVARFKSFTAKQILMYLNRTGASTILDQLTFYKKAHKVDRGVQFWQEGVHPEWISSEVMMRQKIDYIHMNPVKRGYVDEAEQWRYSSARDYMGGVGLLPVDKLW</sequence>
<evidence type="ECO:0000259" key="1">
    <source>
        <dbReference type="SMART" id="SM01321"/>
    </source>
</evidence>
<accession>A0A8J7FST5</accession>
<dbReference type="InterPro" id="IPR052715">
    <property type="entry name" value="RAYT_transposase"/>
</dbReference>
<dbReference type="NCBIfam" id="NF047646">
    <property type="entry name" value="REP_Tyr_transpos"/>
    <property type="match status" value="1"/>
</dbReference>
<dbReference type="Gene3D" id="3.30.70.1290">
    <property type="entry name" value="Transposase IS200-like"/>
    <property type="match status" value="1"/>
</dbReference>
<dbReference type="InterPro" id="IPR002686">
    <property type="entry name" value="Transposase_17"/>
</dbReference>
<dbReference type="GO" id="GO:0043565">
    <property type="term" value="F:sequence-specific DNA binding"/>
    <property type="evidence" value="ECO:0007669"/>
    <property type="project" value="TreeGrafter"/>
</dbReference>